<comment type="caution">
    <text evidence="7">The sequence shown here is derived from an EMBL/GenBank/DDBJ whole genome shotgun (WGS) entry which is preliminary data.</text>
</comment>
<comment type="subcellular location">
    <subcellularLocation>
        <location evidence="1">Cell membrane</location>
        <topology evidence="1">Multi-pass membrane protein</topology>
    </subcellularLocation>
</comment>
<feature type="transmembrane region" description="Helical" evidence="6">
    <location>
        <begin position="226"/>
        <end position="243"/>
    </location>
</feature>
<feature type="transmembrane region" description="Helical" evidence="6">
    <location>
        <begin position="162"/>
        <end position="179"/>
    </location>
</feature>
<evidence type="ECO:0000256" key="3">
    <source>
        <dbReference type="ARBA" id="ARBA00022692"/>
    </source>
</evidence>
<gene>
    <name evidence="7" type="ORF">P7122_01240</name>
</gene>
<keyword evidence="4 6" id="KW-1133">Transmembrane helix</keyword>
<feature type="transmembrane region" description="Helical" evidence="6">
    <location>
        <begin position="263"/>
        <end position="287"/>
    </location>
</feature>
<feature type="transmembrane region" description="Helical" evidence="6">
    <location>
        <begin position="185"/>
        <end position="206"/>
    </location>
</feature>
<dbReference type="PANTHER" id="PTHR30250:SF30">
    <property type="entry name" value="LIPID III FLIPPASE"/>
    <property type="match status" value="1"/>
</dbReference>
<evidence type="ECO:0000256" key="2">
    <source>
        <dbReference type="ARBA" id="ARBA00022475"/>
    </source>
</evidence>
<feature type="transmembrane region" description="Helical" evidence="6">
    <location>
        <begin position="55"/>
        <end position="76"/>
    </location>
</feature>
<reference evidence="7 8" key="1">
    <citation type="submission" date="2023-03" db="EMBL/GenBank/DDBJ databases">
        <title>Strain YYF002 represents a novel species in the genus Winogradskyella isolated from seawater.</title>
        <authorList>
            <person name="Fu Z.-Y."/>
        </authorList>
    </citation>
    <scope>NUCLEOTIDE SEQUENCE [LARGE SCALE GENOMIC DNA]</scope>
    <source>
        <strain evidence="7 8">YYF002</strain>
    </source>
</reference>
<feature type="transmembrane region" description="Helical" evidence="6">
    <location>
        <begin position="308"/>
        <end position="332"/>
    </location>
</feature>
<evidence type="ECO:0000256" key="1">
    <source>
        <dbReference type="ARBA" id="ARBA00004651"/>
    </source>
</evidence>
<dbReference type="PANTHER" id="PTHR30250">
    <property type="entry name" value="PST FAMILY PREDICTED COLANIC ACID TRANSPORTER"/>
    <property type="match status" value="1"/>
</dbReference>
<feature type="transmembrane region" description="Helical" evidence="6">
    <location>
        <begin position="344"/>
        <end position="364"/>
    </location>
</feature>
<organism evidence="7 8">
    <name type="scientific">Winogradskyella marincola</name>
    <dbReference type="NCBI Taxonomy" id="3037795"/>
    <lineage>
        <taxon>Bacteria</taxon>
        <taxon>Pseudomonadati</taxon>
        <taxon>Bacteroidota</taxon>
        <taxon>Flavobacteriia</taxon>
        <taxon>Flavobacteriales</taxon>
        <taxon>Flavobacteriaceae</taxon>
        <taxon>Winogradskyella</taxon>
    </lineage>
</organism>
<keyword evidence="5 6" id="KW-0472">Membrane</keyword>
<keyword evidence="3 6" id="KW-0812">Transmembrane</keyword>
<evidence type="ECO:0000256" key="6">
    <source>
        <dbReference type="SAM" id="Phobius"/>
    </source>
</evidence>
<dbReference type="InterPro" id="IPR050833">
    <property type="entry name" value="Poly_Biosynth_Transport"/>
</dbReference>
<keyword evidence="8" id="KW-1185">Reference proteome</keyword>
<feature type="transmembrane region" description="Helical" evidence="6">
    <location>
        <begin position="402"/>
        <end position="421"/>
    </location>
</feature>
<evidence type="ECO:0000313" key="7">
    <source>
        <dbReference type="EMBL" id="MDG4714477.1"/>
    </source>
</evidence>
<dbReference type="RefSeq" id="WP_278003960.1">
    <property type="nucleotide sequence ID" value="NZ_JARSBN010000001.1"/>
</dbReference>
<dbReference type="Proteomes" id="UP001529085">
    <property type="component" value="Unassembled WGS sequence"/>
</dbReference>
<feature type="transmembrane region" description="Helical" evidence="6">
    <location>
        <begin position="12"/>
        <end position="35"/>
    </location>
</feature>
<sequence>MKLPKLFRDNIVLKITSLNAVVISIRLVVSVFVQRFLAISLGESGIASIGQIRNVLGMLTSFSTLGTFNGVVKYVAELRQNKPELVKVFSTASIFLLIGSLVSAVILFFGAHQLSLFLFNSETFSYAFKLLAFVVPFLAINRMIGGIVNGVSDYKSYAKIELISYLIASFVLLVGLYTYNLKGVIVAIVLAPIIQLLVLVLVFGKVLKTIIPFNLLKINVSYKNKLLSFTLMSFVSTFLLNYIELDIRTYIADDLGVDEAGYWTGITFISKNYMVFASGLFTLYVLPKFAGITNEVDFKKEVANIYKTILPIFGLGMLLVYVLRNIIIQIVYPDFTGMEPLFKWQLLGDFIRLGSLVLAHQFLAKRLVKSFIITELISMGLFLLLSKVFVQQYGTEGVVLAHFVRYVIYFVMVVVVIKMYFNNQKKEKVTNDEDL</sequence>
<feature type="transmembrane region" description="Helical" evidence="6">
    <location>
        <begin position="88"/>
        <end position="111"/>
    </location>
</feature>
<evidence type="ECO:0000256" key="4">
    <source>
        <dbReference type="ARBA" id="ARBA00022989"/>
    </source>
</evidence>
<keyword evidence="2" id="KW-1003">Cell membrane</keyword>
<feature type="transmembrane region" description="Helical" evidence="6">
    <location>
        <begin position="123"/>
        <end position="141"/>
    </location>
</feature>
<dbReference type="InterPro" id="IPR044550">
    <property type="entry name" value="WzxE"/>
</dbReference>
<protein>
    <submittedName>
        <fullName evidence="7">O-antigen translocase</fullName>
    </submittedName>
</protein>
<dbReference type="EMBL" id="JARSBN010000001">
    <property type="protein sequence ID" value="MDG4714477.1"/>
    <property type="molecule type" value="Genomic_DNA"/>
</dbReference>
<feature type="transmembrane region" description="Helical" evidence="6">
    <location>
        <begin position="371"/>
        <end position="390"/>
    </location>
</feature>
<evidence type="ECO:0000256" key="5">
    <source>
        <dbReference type="ARBA" id="ARBA00023136"/>
    </source>
</evidence>
<dbReference type="CDD" id="cd13125">
    <property type="entry name" value="MATE_like_10"/>
    <property type="match status" value="1"/>
</dbReference>
<proteinExistence type="predicted"/>
<name>A0ABT6FXF8_9FLAO</name>
<accession>A0ABT6FXF8</accession>
<evidence type="ECO:0000313" key="8">
    <source>
        <dbReference type="Proteomes" id="UP001529085"/>
    </source>
</evidence>